<sequence length="142" mass="16009">MHMKSKYDEIMGRPHHVSKTRPQMPMSDRAAQFAPFAALTGYDAAIKETGRLTDDKIELDEEALTALDMKYQLLMDALDDAPEVTITYFQPDERKAGGKYIMATGALKKVDDFERRITMQDGTKIPMDDVISIDGELFSSLE</sequence>
<evidence type="ECO:0000313" key="2">
    <source>
        <dbReference type="EMBL" id="BCK79878.1"/>
    </source>
</evidence>
<geneLocation type="plasmid" evidence="2 3">
    <name>pMM35_01</name>
</geneLocation>
<keyword evidence="3" id="KW-1185">Reference proteome</keyword>
<evidence type="ECO:0008006" key="4">
    <source>
        <dbReference type="Google" id="ProtNLM"/>
    </source>
</evidence>
<gene>
    <name evidence="2" type="ORF">MM35RIKEN_20700</name>
</gene>
<dbReference type="KEGG" id="vfa:MM35RIKEN_20700"/>
<protein>
    <recommendedName>
        <fullName evidence="4">YolD-like protein</fullName>
    </recommendedName>
</protein>
<proteinExistence type="predicted"/>
<name>A0A810PU17_9FIRM</name>
<feature type="compositionally biased region" description="Basic and acidic residues" evidence="1">
    <location>
        <begin position="1"/>
        <end position="12"/>
    </location>
</feature>
<dbReference type="AlphaFoldDB" id="A0A810PU17"/>
<reference evidence="2" key="1">
    <citation type="submission" date="2020-09" db="EMBL/GenBank/DDBJ databases">
        <title>New species isolated from human feces.</title>
        <authorList>
            <person name="Kitahara M."/>
            <person name="Shigeno Y."/>
            <person name="Shime M."/>
            <person name="Matsumoto Y."/>
            <person name="Nakamura S."/>
            <person name="Motooka D."/>
            <person name="Fukuoka S."/>
            <person name="Nishikawa H."/>
            <person name="Benno Y."/>
        </authorList>
    </citation>
    <scope>NUCLEOTIDE SEQUENCE</scope>
    <source>
        <strain evidence="2">MM35</strain>
        <plasmid evidence="2">pMM35_01</plasmid>
    </source>
</reference>
<dbReference type="EMBL" id="AP023416">
    <property type="protein sequence ID" value="BCK79878.1"/>
    <property type="molecule type" value="Genomic_DNA"/>
</dbReference>
<accession>A0A810PU17</accession>
<dbReference type="Proteomes" id="UP000681343">
    <property type="component" value="Plasmid pMM35_01"/>
</dbReference>
<feature type="region of interest" description="Disordered" evidence="1">
    <location>
        <begin position="1"/>
        <end position="25"/>
    </location>
</feature>
<evidence type="ECO:0000256" key="1">
    <source>
        <dbReference type="SAM" id="MobiDB-lite"/>
    </source>
</evidence>
<evidence type="ECO:0000313" key="3">
    <source>
        <dbReference type="Proteomes" id="UP000681343"/>
    </source>
</evidence>
<organism evidence="2 3">
    <name type="scientific">Vescimonas fastidiosa</name>
    <dbReference type="NCBI Taxonomy" id="2714353"/>
    <lineage>
        <taxon>Bacteria</taxon>
        <taxon>Bacillati</taxon>
        <taxon>Bacillota</taxon>
        <taxon>Clostridia</taxon>
        <taxon>Eubacteriales</taxon>
        <taxon>Oscillospiraceae</taxon>
        <taxon>Vescimonas</taxon>
    </lineage>
</organism>
<keyword evidence="2" id="KW-0614">Plasmid</keyword>